<dbReference type="RefSeq" id="WP_004806052.1">
    <property type="nucleotide sequence ID" value="NZ_CP116394.1"/>
</dbReference>
<organism evidence="1 2">
    <name type="scientific">Winkia neuii subsp. anitrata</name>
    <dbReference type="NCBI Taxonomy" id="29318"/>
    <lineage>
        <taxon>Bacteria</taxon>
        <taxon>Bacillati</taxon>
        <taxon>Actinomycetota</taxon>
        <taxon>Actinomycetes</taxon>
        <taxon>Actinomycetales</taxon>
        <taxon>Actinomycetaceae</taxon>
        <taxon>Winkia</taxon>
    </lineage>
</organism>
<reference evidence="1" key="1">
    <citation type="submission" date="2023-01" db="EMBL/GenBank/DDBJ databases">
        <title>Comparative Genomic Analysis of the Clinically-Derived Winkia Strain NY0527 Provides Evidence into the Taxonomic Reassignment of Winkia neuii and Characterizes Their Virulence Traits.</title>
        <authorList>
            <person name="Cai X."/>
            <person name="Peng Y."/>
            <person name="Li M."/>
            <person name="Qiu Y."/>
            <person name="Wang Y."/>
            <person name="Xu L."/>
            <person name="Hou Q."/>
        </authorList>
    </citation>
    <scope>NUCLEOTIDE SEQUENCE</scope>
    <source>
        <strain evidence="1">NY0527</strain>
    </source>
</reference>
<dbReference type="InterPro" id="IPR054206">
    <property type="entry name" value="DUF6912"/>
</dbReference>
<evidence type="ECO:0000313" key="2">
    <source>
        <dbReference type="Proteomes" id="UP001211044"/>
    </source>
</evidence>
<evidence type="ECO:0000313" key="1">
    <source>
        <dbReference type="EMBL" id="WCE46767.1"/>
    </source>
</evidence>
<dbReference type="KEGG" id="wne:PIG85_03735"/>
<protein>
    <submittedName>
        <fullName evidence="1">Uncharacterized protein</fullName>
    </submittedName>
</protein>
<sequence>MRIYLPLLRTELADLELPSRNAVAATEEFQRKYHEEGFDIEDYEFISMMVAAGLCKELGADMRIVAAADCEATEVGHGMVQPASLSWEDVVSIHVDGTEGRALVAAGKWEEAGAEALEWYDIVERQNLIAELAD</sequence>
<dbReference type="AlphaFoldDB" id="A0AB38XRH3"/>
<name>A0AB38XRH3_9ACTO</name>
<dbReference type="Proteomes" id="UP001211044">
    <property type="component" value="Chromosome"/>
</dbReference>
<proteinExistence type="predicted"/>
<gene>
    <name evidence="1" type="ORF">PIG85_03735</name>
</gene>
<dbReference type="EMBL" id="CP116394">
    <property type="protein sequence ID" value="WCE46767.1"/>
    <property type="molecule type" value="Genomic_DNA"/>
</dbReference>
<accession>A0AB38XRH3</accession>
<dbReference type="Pfam" id="PF21853">
    <property type="entry name" value="DUF6912"/>
    <property type="match status" value="1"/>
</dbReference>